<sequence length="283" mass="31385">MALLASFQLCKWNPSVGSWQTEYHNHTISHFPNTVSHRDRDCCKCDRKPTNAGQSRQCCLSSHFEYKMTKTSKVTNSASQTTVVALSFFLIALLILLFFLYKYLNKKANGKYTVQRIVYREGGLRDRARAASVAVGNRLGVQLWPQSDADQNEDDGEDDEEMGQLNSNGDEGSDNDEEEEEEATENGDDQKSESAEGLDKSKGSPENTSEDSSGDEEEPLIESESKSEAGKTEEPEAAEAQEEKEEPSGPVVVNLNQFSGGVLWSGEDKSQDIERGESDITEF</sequence>
<evidence type="ECO:0000256" key="1">
    <source>
        <dbReference type="SAM" id="MobiDB-lite"/>
    </source>
</evidence>
<feature type="compositionally biased region" description="Basic and acidic residues" evidence="1">
    <location>
        <begin position="188"/>
        <end position="203"/>
    </location>
</feature>
<keyword evidence="2" id="KW-0812">Transmembrane</keyword>
<protein>
    <submittedName>
        <fullName evidence="3">Uncharacterized protein</fullName>
    </submittedName>
</protein>
<organism evidence="3 4">
    <name type="scientific">Mugilogobius chulae</name>
    <name type="common">yellowstripe goby</name>
    <dbReference type="NCBI Taxonomy" id="88201"/>
    <lineage>
        <taxon>Eukaryota</taxon>
        <taxon>Metazoa</taxon>
        <taxon>Chordata</taxon>
        <taxon>Craniata</taxon>
        <taxon>Vertebrata</taxon>
        <taxon>Euteleostomi</taxon>
        <taxon>Actinopterygii</taxon>
        <taxon>Neopterygii</taxon>
        <taxon>Teleostei</taxon>
        <taxon>Neoteleostei</taxon>
        <taxon>Acanthomorphata</taxon>
        <taxon>Gobiaria</taxon>
        <taxon>Gobiiformes</taxon>
        <taxon>Gobioidei</taxon>
        <taxon>Gobiidae</taxon>
        <taxon>Gobionellinae</taxon>
        <taxon>Mugilogobius</taxon>
    </lineage>
</organism>
<feature type="compositionally biased region" description="Acidic residues" evidence="1">
    <location>
        <begin position="150"/>
        <end position="162"/>
    </location>
</feature>
<proteinExistence type="predicted"/>
<feature type="transmembrane region" description="Helical" evidence="2">
    <location>
        <begin position="82"/>
        <end position="101"/>
    </location>
</feature>
<dbReference type="EMBL" id="JBBPFD010000010">
    <property type="protein sequence ID" value="KAK7909854.1"/>
    <property type="molecule type" value="Genomic_DNA"/>
</dbReference>
<name>A0AAW0NVT5_9GOBI</name>
<accession>A0AAW0NVT5</accession>
<dbReference type="AlphaFoldDB" id="A0AAW0NVT5"/>
<evidence type="ECO:0000256" key="2">
    <source>
        <dbReference type="SAM" id="Phobius"/>
    </source>
</evidence>
<feature type="compositionally biased region" description="Basic and acidic residues" evidence="1">
    <location>
        <begin position="223"/>
        <end position="234"/>
    </location>
</feature>
<feature type="compositionally biased region" description="Acidic residues" evidence="1">
    <location>
        <begin position="208"/>
        <end position="221"/>
    </location>
</feature>
<keyword evidence="2" id="KW-1133">Transmembrane helix</keyword>
<evidence type="ECO:0000313" key="4">
    <source>
        <dbReference type="Proteomes" id="UP001460270"/>
    </source>
</evidence>
<comment type="caution">
    <text evidence="3">The sequence shown here is derived from an EMBL/GenBank/DDBJ whole genome shotgun (WGS) entry which is preliminary data.</text>
</comment>
<gene>
    <name evidence="3" type="ORF">WMY93_014538</name>
</gene>
<feature type="compositionally biased region" description="Acidic residues" evidence="1">
    <location>
        <begin position="235"/>
        <end position="245"/>
    </location>
</feature>
<reference evidence="4" key="1">
    <citation type="submission" date="2024-04" db="EMBL/GenBank/DDBJ databases">
        <title>Salinicola lusitanus LLJ914,a marine bacterium isolated from the Okinawa Trough.</title>
        <authorList>
            <person name="Li J."/>
        </authorList>
    </citation>
    <scope>NUCLEOTIDE SEQUENCE [LARGE SCALE GENOMIC DNA]</scope>
</reference>
<feature type="compositionally biased region" description="Acidic residues" evidence="1">
    <location>
        <begin position="171"/>
        <end position="187"/>
    </location>
</feature>
<dbReference type="Proteomes" id="UP001460270">
    <property type="component" value="Unassembled WGS sequence"/>
</dbReference>
<feature type="region of interest" description="Disordered" evidence="1">
    <location>
        <begin position="142"/>
        <end position="283"/>
    </location>
</feature>
<keyword evidence="2" id="KW-0472">Membrane</keyword>
<feature type="compositionally biased region" description="Basic and acidic residues" evidence="1">
    <location>
        <begin position="266"/>
        <end position="283"/>
    </location>
</feature>
<evidence type="ECO:0000313" key="3">
    <source>
        <dbReference type="EMBL" id="KAK7909854.1"/>
    </source>
</evidence>
<keyword evidence="4" id="KW-1185">Reference proteome</keyword>